<feature type="compositionally biased region" description="Low complexity" evidence="4">
    <location>
        <begin position="42"/>
        <end position="55"/>
    </location>
</feature>
<feature type="region of interest" description="Disordered" evidence="4">
    <location>
        <begin position="373"/>
        <end position="396"/>
    </location>
</feature>
<feature type="region of interest" description="Disordered" evidence="4">
    <location>
        <begin position="326"/>
        <end position="351"/>
    </location>
</feature>
<dbReference type="SUPFAM" id="SSF57667">
    <property type="entry name" value="beta-beta-alpha zinc fingers"/>
    <property type="match status" value="1"/>
</dbReference>
<feature type="domain" description="C2H2-type" evidence="5">
    <location>
        <begin position="11"/>
        <end position="33"/>
    </location>
</feature>
<evidence type="ECO:0000256" key="1">
    <source>
        <dbReference type="ARBA" id="ARBA00022723"/>
    </source>
</evidence>
<feature type="region of interest" description="Disordered" evidence="4">
    <location>
        <begin position="27"/>
        <end position="55"/>
    </location>
</feature>
<dbReference type="InterPro" id="IPR036236">
    <property type="entry name" value="Znf_C2H2_sf"/>
</dbReference>
<gene>
    <name evidence="6" type="ORF">CYMTET_54997</name>
</gene>
<evidence type="ECO:0000313" key="7">
    <source>
        <dbReference type="Proteomes" id="UP001190700"/>
    </source>
</evidence>
<keyword evidence="3" id="KW-0862">Zinc</keyword>
<evidence type="ECO:0000313" key="6">
    <source>
        <dbReference type="EMBL" id="KAK3234754.1"/>
    </source>
</evidence>
<comment type="caution">
    <text evidence="6">The sequence shown here is derived from an EMBL/GenBank/DDBJ whole genome shotgun (WGS) entry which is preliminary data.</text>
</comment>
<evidence type="ECO:0000256" key="4">
    <source>
        <dbReference type="SAM" id="MobiDB-lite"/>
    </source>
</evidence>
<organism evidence="6 7">
    <name type="scientific">Cymbomonas tetramitiformis</name>
    <dbReference type="NCBI Taxonomy" id="36881"/>
    <lineage>
        <taxon>Eukaryota</taxon>
        <taxon>Viridiplantae</taxon>
        <taxon>Chlorophyta</taxon>
        <taxon>Pyramimonadophyceae</taxon>
        <taxon>Pyramimonadales</taxon>
        <taxon>Pyramimonadaceae</taxon>
        <taxon>Cymbomonas</taxon>
    </lineage>
</organism>
<dbReference type="Gene3D" id="3.30.160.60">
    <property type="entry name" value="Classic Zinc Finger"/>
    <property type="match status" value="1"/>
</dbReference>
<reference evidence="6 7" key="1">
    <citation type="journal article" date="2015" name="Genome Biol. Evol.">
        <title>Comparative Genomics of a Bacterivorous Green Alga Reveals Evolutionary Causalities and Consequences of Phago-Mixotrophic Mode of Nutrition.</title>
        <authorList>
            <person name="Burns J.A."/>
            <person name="Paasch A."/>
            <person name="Narechania A."/>
            <person name="Kim E."/>
        </authorList>
    </citation>
    <scope>NUCLEOTIDE SEQUENCE [LARGE SCALE GENOMIC DNA]</scope>
    <source>
        <strain evidence="6 7">PLY_AMNH</strain>
    </source>
</reference>
<evidence type="ECO:0000256" key="2">
    <source>
        <dbReference type="ARBA" id="ARBA00022771"/>
    </source>
</evidence>
<dbReference type="InterPro" id="IPR027377">
    <property type="entry name" value="ZAR1/RTP1-5-like_Znf-3CxxC"/>
</dbReference>
<accession>A0AAE0BFM3</accession>
<keyword evidence="2" id="KW-0863">Zinc-finger</keyword>
<dbReference type="AlphaFoldDB" id="A0AAE0BFM3"/>
<dbReference type="SMART" id="SM01328">
    <property type="entry name" value="zf-3CxxC"/>
    <property type="match status" value="1"/>
</dbReference>
<dbReference type="InterPro" id="IPR033446">
    <property type="entry name" value="ZCCHC24_Znf-3CxxC"/>
</dbReference>
<name>A0AAE0BFM3_9CHLO</name>
<dbReference type="InterPro" id="IPR013087">
    <property type="entry name" value="Znf_C2H2_type"/>
</dbReference>
<dbReference type="Proteomes" id="UP001190700">
    <property type="component" value="Unassembled WGS sequence"/>
</dbReference>
<evidence type="ECO:0000259" key="5">
    <source>
        <dbReference type="PROSITE" id="PS00028"/>
    </source>
</evidence>
<dbReference type="PROSITE" id="PS00028">
    <property type="entry name" value="ZINC_FINGER_C2H2_1"/>
    <property type="match status" value="1"/>
</dbReference>
<protein>
    <recommendedName>
        <fullName evidence="5">C2H2-type domain-containing protein</fullName>
    </recommendedName>
</protein>
<keyword evidence="7" id="KW-1185">Reference proteome</keyword>
<proteinExistence type="predicted"/>
<dbReference type="Pfam" id="PF17180">
    <property type="entry name" value="Zn_ribbon_3CxxC_2"/>
    <property type="match status" value="1"/>
</dbReference>
<dbReference type="EMBL" id="LGRX02035465">
    <property type="protein sequence ID" value="KAK3234754.1"/>
    <property type="molecule type" value="Genomic_DNA"/>
</dbReference>
<dbReference type="GO" id="GO:0008270">
    <property type="term" value="F:zinc ion binding"/>
    <property type="evidence" value="ECO:0007669"/>
    <property type="project" value="UniProtKB-KW"/>
</dbReference>
<evidence type="ECO:0000256" key="3">
    <source>
        <dbReference type="ARBA" id="ARBA00022833"/>
    </source>
</evidence>
<sequence>MSRRTWCLWRCEVCDITCSSEYSREQHLNGKKHEAKRRAQRGSPHSPPGGSCSESGLKLQQHPCFKASPCEQAATLASTSVSSPFTAPVSAHGFQNTEAVATGEFLLRKMARNTAQAPVRTVFPAHLRGILKGKQHVNLYMSNGVIVWQFAFNTMIIDAIKGLKGRKWDTTFANGKEKGRWTCPLESLPDAIALFEHMGRKPDTELKRRAKEVVENCGASATEGIRLVIHLQTADGSRSGDGLSYGIGESLGRVVAMFHYDADVVSAIKQLPPTQRSYDPATKSWPIDLLALPDLLEHLGALSYTPSTALSALASACAQIERLLEQPPCEPPTGDKPPSSGEPCSPLDGFESADDSEFDAALLSLDVDAIAASQGGSQGGSQGSREQMNNSQGGGVQIKQDAAEADFDAALIALDVDAIVAVHGCIQGCSQVSQGGGGAELSAKLEVAELRGPAGGSSSTSLEEREAELSATLKQLVKLACCNEGLGRVDTSDVGRAKKRLKLTSQQQKFLYGAHSDDGEDDNAYDYGDYDDEEVAYHKTGYNLMFDKLRRTLQGSARARTAPADCDCGQPWKQIGGRHCCRYFGYFQCITCRNRWTSAYCWKGERQACRKCNREVLPAKMERLDGRLGMGNGKPHDSARCSMCKDLGYDCSLN</sequence>
<dbReference type="Pfam" id="PF12874">
    <property type="entry name" value="zf-met"/>
    <property type="match status" value="1"/>
</dbReference>
<keyword evidence="1" id="KW-0479">Metal-binding</keyword>